<keyword evidence="2" id="KW-1185">Reference proteome</keyword>
<organism evidence="1 2">
    <name type="scientific">Actinocorallia herbida</name>
    <dbReference type="NCBI Taxonomy" id="58109"/>
    <lineage>
        <taxon>Bacteria</taxon>
        <taxon>Bacillati</taxon>
        <taxon>Actinomycetota</taxon>
        <taxon>Actinomycetes</taxon>
        <taxon>Streptosporangiales</taxon>
        <taxon>Thermomonosporaceae</taxon>
        <taxon>Actinocorallia</taxon>
    </lineage>
</organism>
<dbReference type="Proteomes" id="UP000272400">
    <property type="component" value="Unassembled WGS sequence"/>
</dbReference>
<gene>
    <name evidence="1" type="ORF">EDD29_7023</name>
</gene>
<dbReference type="EMBL" id="RJKE01000001">
    <property type="protein sequence ID" value="ROO89333.1"/>
    <property type="molecule type" value="Genomic_DNA"/>
</dbReference>
<dbReference type="AlphaFoldDB" id="A0A3N1D726"/>
<evidence type="ECO:0000313" key="2">
    <source>
        <dbReference type="Proteomes" id="UP000272400"/>
    </source>
</evidence>
<proteinExistence type="predicted"/>
<dbReference type="OrthoDB" id="3210171at2"/>
<protein>
    <submittedName>
        <fullName evidence="1">Uncharacterized protein</fullName>
    </submittedName>
</protein>
<accession>A0A3N1D726</accession>
<evidence type="ECO:0000313" key="1">
    <source>
        <dbReference type="EMBL" id="ROO89333.1"/>
    </source>
</evidence>
<sequence>MSSPTGPDGGIVLGEVRTGLIRHARSFTESEATRLLTLVHGKTARYTDYPRPVVISPESLTGLDCPLPTARGRNVRGVGTAVSGAVLNGGRVLQSYARTTLVPGTHGRRHNWSHYLARPGIVESLKRLDADDVAAGFAGQGRGRPGIDLGAVAARTMASVQASRALDGDPPVNAAVVSWRWALVRAAPGSRAPVRLTVVDDHTRLLLLNSDEHDTDDVMGLILDFALHDWLLSTVEDVVARADLESEASDRALRRLRPVLVHLLHHWMPAARVGDDLLPVFEALDRARGLSRRWDNAVRRIRDRFRLAEIQSVAAATAESRALRLKVEELLVRPGRGSALPEGIRRVGSGEDR</sequence>
<comment type="caution">
    <text evidence="1">The sequence shown here is derived from an EMBL/GenBank/DDBJ whole genome shotgun (WGS) entry which is preliminary data.</text>
</comment>
<name>A0A3N1D726_9ACTN</name>
<dbReference type="RefSeq" id="WP_123668447.1">
    <property type="nucleotide sequence ID" value="NZ_RJKE01000001.1"/>
</dbReference>
<dbReference type="InterPro" id="IPR049749">
    <property type="entry name" value="SCO2521-like"/>
</dbReference>
<reference evidence="1 2" key="1">
    <citation type="submission" date="2018-11" db="EMBL/GenBank/DDBJ databases">
        <title>Sequencing the genomes of 1000 actinobacteria strains.</title>
        <authorList>
            <person name="Klenk H.-P."/>
        </authorList>
    </citation>
    <scope>NUCLEOTIDE SEQUENCE [LARGE SCALE GENOMIC DNA]</scope>
    <source>
        <strain evidence="1 2">DSM 44254</strain>
    </source>
</reference>
<dbReference type="NCBIfam" id="NF040565">
    <property type="entry name" value="SCO2521_fam"/>
    <property type="match status" value="1"/>
</dbReference>